<reference evidence="3" key="1">
    <citation type="submission" date="2023-04" db="EMBL/GenBank/DDBJ databases">
        <title>Ambrosiozyma monospora NBRC 1965.</title>
        <authorList>
            <person name="Ichikawa N."/>
            <person name="Sato H."/>
            <person name="Tonouchi N."/>
        </authorList>
    </citation>
    <scope>NUCLEOTIDE SEQUENCE</scope>
    <source>
        <strain evidence="3">NBRC 1965</strain>
    </source>
</reference>
<dbReference type="Gene3D" id="3.30.1520.10">
    <property type="entry name" value="Phox-like domain"/>
    <property type="match status" value="1"/>
</dbReference>
<organism evidence="3 4">
    <name type="scientific">Ambrosiozyma monospora</name>
    <name type="common">Yeast</name>
    <name type="synonym">Endomycopsis monosporus</name>
    <dbReference type="NCBI Taxonomy" id="43982"/>
    <lineage>
        <taxon>Eukaryota</taxon>
        <taxon>Fungi</taxon>
        <taxon>Dikarya</taxon>
        <taxon>Ascomycota</taxon>
        <taxon>Saccharomycotina</taxon>
        <taxon>Pichiomycetes</taxon>
        <taxon>Pichiales</taxon>
        <taxon>Pichiaceae</taxon>
        <taxon>Ambrosiozyma</taxon>
    </lineage>
</organism>
<dbReference type="OrthoDB" id="2117459at2759"/>
<evidence type="ECO:0000313" key="3">
    <source>
        <dbReference type="EMBL" id="GMG24285.1"/>
    </source>
</evidence>
<dbReference type="InterPro" id="IPR024554">
    <property type="entry name" value="LEC1-like_C"/>
</dbReference>
<dbReference type="Pfam" id="PF12825">
    <property type="entry name" value="DUF3818"/>
    <property type="match status" value="1"/>
</dbReference>
<proteinExistence type="predicted"/>
<dbReference type="PANTHER" id="PTHR47185">
    <property type="entry name" value="PX DOMAIN-CONTAINING PROTEIN YPR097W"/>
    <property type="match status" value="1"/>
</dbReference>
<gene>
    <name evidence="3" type="ORF">Amon01_000291600</name>
</gene>
<dbReference type="Proteomes" id="UP001165063">
    <property type="component" value="Unassembled WGS sequence"/>
</dbReference>
<dbReference type="AlphaFoldDB" id="A0A9W7DEB9"/>
<keyword evidence="1" id="KW-0175">Coiled coil</keyword>
<dbReference type="GO" id="GO:0035091">
    <property type="term" value="F:phosphatidylinositol binding"/>
    <property type="evidence" value="ECO:0007669"/>
    <property type="project" value="InterPro"/>
</dbReference>
<dbReference type="PANTHER" id="PTHR47185:SF1">
    <property type="entry name" value="PX DOMAIN-CONTAINING PROTEIN YPR097W"/>
    <property type="match status" value="1"/>
</dbReference>
<dbReference type="SMART" id="SM00312">
    <property type="entry name" value="PX"/>
    <property type="match status" value="1"/>
</dbReference>
<dbReference type="InterPro" id="IPR036871">
    <property type="entry name" value="PX_dom_sf"/>
</dbReference>
<feature type="coiled-coil region" evidence="1">
    <location>
        <begin position="574"/>
        <end position="601"/>
    </location>
</feature>
<dbReference type="EMBL" id="BSXU01001143">
    <property type="protein sequence ID" value="GMG24285.1"/>
    <property type="molecule type" value="Genomic_DNA"/>
</dbReference>
<dbReference type="InterPro" id="IPR001683">
    <property type="entry name" value="PX_dom"/>
</dbReference>
<feature type="domain" description="PX" evidence="2">
    <location>
        <begin position="243"/>
        <end position="416"/>
    </location>
</feature>
<name>A0A9W7DEB9_AMBMO</name>
<evidence type="ECO:0000259" key="2">
    <source>
        <dbReference type="PROSITE" id="PS50195"/>
    </source>
</evidence>
<accession>A0A9W7DEB9</accession>
<dbReference type="InterPro" id="IPR024555">
    <property type="entry name" value="PX-associated"/>
</dbReference>
<evidence type="ECO:0000313" key="4">
    <source>
        <dbReference type="Proteomes" id="UP001165063"/>
    </source>
</evidence>
<dbReference type="InterPro" id="IPR047168">
    <property type="entry name" value="LEC1-like"/>
</dbReference>
<dbReference type="Pfam" id="PF12828">
    <property type="entry name" value="PXB"/>
    <property type="match status" value="1"/>
</dbReference>
<comment type="caution">
    <text evidence="3">The sequence shown here is derived from an EMBL/GenBank/DDBJ whole genome shotgun (WGS) entry which is preliminary data.</text>
</comment>
<dbReference type="Pfam" id="PF00787">
    <property type="entry name" value="PX"/>
    <property type="match status" value="1"/>
</dbReference>
<dbReference type="SUPFAM" id="SSF64268">
    <property type="entry name" value="PX domain"/>
    <property type="match status" value="1"/>
</dbReference>
<protein>
    <submittedName>
        <fullName evidence="3">Unnamed protein product</fullName>
    </submittedName>
</protein>
<dbReference type="PROSITE" id="PS50195">
    <property type="entry name" value="PX"/>
    <property type="match status" value="1"/>
</dbReference>
<sequence>MDFKTPFDNSTNTTFTKMTTSKMEHSLLNPTQEHTLKKQLLNLQLTRELNKLSPTYNDISGLRRFGPPFKMYDPNHPPPTIDNQELKGIADSYIEHFNKEFPLLRMVFNEYFVTFPFIRSHLKNMKDEDQFWVHLQVFWELWKTKKISNSNDRGELSKRKLLLYKFQAFLLMFFNSSFLCLGDDEYFAQSNEERNAYKKFDKLMQNKSENEGGDNKNILNDIEQLQNVDKFIDGIDINVAGVDKCEETKKGMFGIGKVVSTYYLFVIKVKEKDTGKEWFVRRRYSEFVDFDKEIFKLYPGNDMPFLPSKNKSDTTVDLNQYEGESEGGFSLGGDLSFKLDSSLLQSLSMKPSKSRESRESAESITSVDTLQNENLKFPREGLRVSLRGYLKGLAAIKPIRDSTEFMKFLSHDPITTTKAEQQDIALRSRLDHLLLVQHYRFQQETIKTIAQMEEMSQNLKDEIYGSGFGYIFHQLGEHEKVDTLPENMKSLISLIAIEIASTEYELFIGTDTSYENLKLFGRLHALFPYALVGTILRVTNPLQIVKKMIDLFTYQLPVGFNGKKAKSLLQVVFLNVLNEDLKKLEKEAVLLKANVAKKGAKCNAVIDKIDEYFDSPDPTVLQIKKNCHYYNIDICMSLLLNNNNLKTKLDDDILTDLLEGYKTDSDTNTETLYHLANLYFKTQLRKLDKVSMKELWDSPELISIIKEILSIFFQPLIQLFQKANIYKYVPILKNYLEELLKFFQSCHGSFEGWNMMVVKLVDIQWKYVPYCYKFMHELYVLDKTEGGESENSGLFEGLVEWFNRFIDFMNFMKTGDGSKVKTAGCSKGWLNGSIDSLTS</sequence>
<keyword evidence="4" id="KW-1185">Reference proteome</keyword>
<evidence type="ECO:0000256" key="1">
    <source>
        <dbReference type="SAM" id="Coils"/>
    </source>
</evidence>